<dbReference type="SUPFAM" id="SSF109854">
    <property type="entry name" value="DinB/YfiT-like putative metalloenzymes"/>
    <property type="match status" value="1"/>
</dbReference>
<dbReference type="EMBL" id="CP133152">
    <property type="protein sequence ID" value="WVT07006.1"/>
    <property type="molecule type" value="Genomic_DNA"/>
</dbReference>
<geneLocation type="plasmid" evidence="1 2">
    <name>pSchITTGS70d</name>
</geneLocation>
<dbReference type="InterPro" id="IPR034660">
    <property type="entry name" value="DinB/YfiT-like"/>
</dbReference>
<protein>
    <submittedName>
        <fullName evidence="1">DUF1993 family protein</fullName>
    </submittedName>
</protein>
<keyword evidence="2" id="KW-1185">Reference proteome</keyword>
<dbReference type="Gene3D" id="1.20.120.450">
    <property type="entry name" value="dinb family like domain"/>
    <property type="match status" value="1"/>
</dbReference>
<dbReference type="InterPro" id="IPR018531">
    <property type="entry name" value="DUF1993"/>
</dbReference>
<name>A0ABZ2BHP2_9HYPH</name>
<dbReference type="RefSeq" id="WP_331376026.1">
    <property type="nucleotide sequence ID" value="NZ_CP133152.1"/>
</dbReference>
<accession>A0ABZ2BHP2</accession>
<gene>
    <name evidence="1" type="ORF">RB548_30035</name>
</gene>
<dbReference type="Proteomes" id="UP001432360">
    <property type="component" value="Plasmid pSchITTGS70d"/>
</dbReference>
<dbReference type="Pfam" id="PF09351">
    <property type="entry name" value="DUF1993"/>
    <property type="match status" value="1"/>
</dbReference>
<sequence>MSMSNASIPAFAIGLNTLSALLDKAEAHAEGKGIDRALLLNGRLFPDMFGGRWGLGECQRQPERAS</sequence>
<proteinExistence type="predicted"/>
<reference evidence="1" key="1">
    <citation type="submission" date="2023-08" db="EMBL/GenBank/DDBJ databases">
        <title>Complete genome sequence of Sinorhizobium chiapanecum ITTG S70 isolated from Acaciella angustissima nodules in Chiapas-Mexico.</title>
        <authorList>
            <person name="Rincon-Rosales R."/>
            <person name="Rogel M.A."/>
            <person name="Rincon-Medina C.I."/>
            <person name="Guerrero G."/>
            <person name="Manzano-Gomez L.A."/>
            <person name="Lopez-Lopez A."/>
            <person name="Rincon Molina F.A."/>
            <person name="Martinez-Romero E."/>
        </authorList>
    </citation>
    <scope>NUCLEOTIDE SEQUENCE</scope>
    <source>
        <strain evidence="1">ITTG S70</strain>
        <plasmid evidence="1">pSchITTGS70d</plasmid>
    </source>
</reference>
<organism evidence="1 2">
    <name type="scientific">Sinorhizobium chiapasense</name>
    <dbReference type="NCBI Taxonomy" id="501572"/>
    <lineage>
        <taxon>Bacteria</taxon>
        <taxon>Pseudomonadati</taxon>
        <taxon>Pseudomonadota</taxon>
        <taxon>Alphaproteobacteria</taxon>
        <taxon>Hyphomicrobiales</taxon>
        <taxon>Rhizobiaceae</taxon>
        <taxon>Sinorhizobium/Ensifer group</taxon>
        <taxon>Sinorhizobium</taxon>
    </lineage>
</organism>
<evidence type="ECO:0000313" key="1">
    <source>
        <dbReference type="EMBL" id="WVT07006.1"/>
    </source>
</evidence>
<evidence type="ECO:0000313" key="2">
    <source>
        <dbReference type="Proteomes" id="UP001432360"/>
    </source>
</evidence>
<keyword evidence="1" id="KW-0614">Plasmid</keyword>